<comment type="caution">
    <text evidence="1">The sequence shown here is derived from an EMBL/GenBank/DDBJ whole genome shotgun (WGS) entry which is preliminary data.</text>
</comment>
<keyword evidence="2" id="KW-1185">Reference proteome</keyword>
<proteinExistence type="predicted"/>
<organism evidence="1 2">
    <name type="scientific">Hallella bergensis DSM 17361</name>
    <dbReference type="NCBI Taxonomy" id="585502"/>
    <lineage>
        <taxon>Bacteria</taxon>
        <taxon>Pseudomonadati</taxon>
        <taxon>Bacteroidota</taxon>
        <taxon>Bacteroidia</taxon>
        <taxon>Bacteroidales</taxon>
        <taxon>Prevotellaceae</taxon>
        <taxon>Hallella</taxon>
    </lineage>
</organism>
<dbReference type="AlphaFoldDB" id="D1PWL2"/>
<dbReference type="EMBL" id="ACKS01000058">
    <property type="protein sequence ID" value="EFA44193.1"/>
    <property type="molecule type" value="Genomic_DNA"/>
</dbReference>
<name>D1PWL2_9BACT</name>
<dbReference type="Proteomes" id="UP000003160">
    <property type="component" value="Unassembled WGS sequence"/>
</dbReference>
<evidence type="ECO:0000313" key="2">
    <source>
        <dbReference type="Proteomes" id="UP000003160"/>
    </source>
</evidence>
<dbReference type="HOGENOM" id="CLU_3314510_0_0_10"/>
<gene>
    <name evidence="1" type="ORF">HMPREF0645_1347</name>
</gene>
<accession>D1PWL2</accession>
<protein>
    <submittedName>
        <fullName evidence="1">Uncharacterized protein</fullName>
    </submittedName>
</protein>
<reference evidence="1 2" key="1">
    <citation type="submission" date="2009-10" db="EMBL/GenBank/DDBJ databases">
        <authorList>
            <person name="Qin X."/>
            <person name="Bachman B."/>
            <person name="Battles P."/>
            <person name="Bell A."/>
            <person name="Bess C."/>
            <person name="Bickham C."/>
            <person name="Chaboub L."/>
            <person name="Chen D."/>
            <person name="Coyle M."/>
            <person name="Deiros D.R."/>
            <person name="Dinh H."/>
            <person name="Forbes L."/>
            <person name="Fowler G."/>
            <person name="Francisco L."/>
            <person name="Fu Q."/>
            <person name="Gubbala S."/>
            <person name="Hale W."/>
            <person name="Han Y."/>
            <person name="Hemphill L."/>
            <person name="Highlander S.K."/>
            <person name="Hirani K."/>
            <person name="Hogues M."/>
            <person name="Jackson L."/>
            <person name="Jakkamsetti A."/>
            <person name="Javaid M."/>
            <person name="Jiang H."/>
            <person name="Korchina V."/>
            <person name="Kovar C."/>
            <person name="Lara F."/>
            <person name="Lee S."/>
            <person name="Mata R."/>
            <person name="Mathew T."/>
            <person name="Moen C."/>
            <person name="Morales K."/>
            <person name="Munidasa M."/>
            <person name="Nazareth L."/>
            <person name="Ngo R."/>
            <person name="Nguyen L."/>
            <person name="Okwuonu G."/>
            <person name="Ongeri F."/>
            <person name="Patil S."/>
            <person name="Petrosino J."/>
            <person name="Pham C."/>
            <person name="Pham P."/>
            <person name="Pu L.-L."/>
            <person name="Puazo M."/>
            <person name="Raj R."/>
            <person name="Reid J."/>
            <person name="Rouhana J."/>
            <person name="Saada N."/>
            <person name="Shang Y."/>
            <person name="Simmons D."/>
            <person name="Thornton R."/>
            <person name="Warren J."/>
            <person name="Weissenberger G."/>
            <person name="Zhang J."/>
            <person name="Zhang L."/>
            <person name="Zhou C."/>
            <person name="Zhu D."/>
            <person name="Muzny D."/>
            <person name="Worley K."/>
            <person name="Gibbs R."/>
        </authorList>
    </citation>
    <scope>NUCLEOTIDE SEQUENCE [LARGE SCALE GENOMIC DNA]</scope>
    <source>
        <strain evidence="1 2">DSM 17361</strain>
    </source>
</reference>
<sequence length="39" mass="4550">MLAIFAKDYGYEARPIVNNMLKLPGSYPKQRHLLIFVQN</sequence>
<evidence type="ECO:0000313" key="1">
    <source>
        <dbReference type="EMBL" id="EFA44193.1"/>
    </source>
</evidence>